<evidence type="ECO:0000256" key="1">
    <source>
        <dbReference type="HAMAP-Rule" id="MF_00697"/>
    </source>
</evidence>
<dbReference type="RefSeq" id="WP_253967290.1">
    <property type="nucleotide sequence ID" value="NZ_JAMFTH010000001.1"/>
</dbReference>
<dbReference type="PANTHER" id="PTHR42194:SF1">
    <property type="entry name" value="UPF0276 PROTEIN HI_1600"/>
    <property type="match status" value="1"/>
</dbReference>
<organism evidence="2 3">
    <name type="scientific">Gilvimarinus xylanilyticus</name>
    <dbReference type="NCBI Taxonomy" id="2944139"/>
    <lineage>
        <taxon>Bacteria</taxon>
        <taxon>Pseudomonadati</taxon>
        <taxon>Pseudomonadota</taxon>
        <taxon>Gammaproteobacteria</taxon>
        <taxon>Cellvibrionales</taxon>
        <taxon>Cellvibrionaceae</taxon>
        <taxon>Gilvimarinus</taxon>
    </lineage>
</organism>
<name>A0A9X2HV72_9GAMM</name>
<keyword evidence="3" id="KW-1185">Reference proteome</keyword>
<evidence type="ECO:0000313" key="2">
    <source>
        <dbReference type="EMBL" id="MCP8899028.1"/>
    </source>
</evidence>
<dbReference type="AlphaFoldDB" id="A0A9X2HV72"/>
<comment type="similarity">
    <text evidence="1">Belongs to the UPF0276 family.</text>
</comment>
<dbReference type="SUPFAM" id="SSF51658">
    <property type="entry name" value="Xylose isomerase-like"/>
    <property type="match status" value="1"/>
</dbReference>
<dbReference type="InterPro" id="IPR007801">
    <property type="entry name" value="MbnB/TglH/ChrH"/>
</dbReference>
<reference evidence="2" key="1">
    <citation type="submission" date="2022-05" db="EMBL/GenBank/DDBJ databases">
        <authorList>
            <person name="Sun H.-N."/>
        </authorList>
    </citation>
    <scope>NUCLEOTIDE SEQUENCE</scope>
    <source>
        <strain evidence="2">HB14</strain>
    </source>
</reference>
<dbReference type="InterPro" id="IPR036237">
    <property type="entry name" value="Xyl_isomerase-like_sf"/>
</dbReference>
<dbReference type="NCBIfam" id="NF003818">
    <property type="entry name" value="PRK05409.1"/>
    <property type="match status" value="1"/>
</dbReference>
<reference evidence="2" key="2">
    <citation type="submission" date="2023-01" db="EMBL/GenBank/DDBJ databases">
        <title>Gilvimarinus xylanilyticus HB14 isolated from Caulerpa lentillifera aquaculture base in Hainan, China.</title>
        <authorList>
            <person name="Zhang Y.-J."/>
        </authorList>
    </citation>
    <scope>NUCLEOTIDE SEQUENCE</scope>
    <source>
        <strain evidence="2">HB14</strain>
    </source>
</reference>
<sequence>MSEHRFEVSGAGLGLRRSLLTGLSDVGPDSINFMEVAPENWIGVGGRLAKQLRAYTERFPFVCHGLSLSIGSRDPLNEDLLRSVKRFMTEHNIRGYSEHLSFCSDEGQLYDLLPIPFTEDSVHRVAARIRRAQDILGQRIAIENASYYCAPGQQMSESEFINQVVAEADCSLLLDINNIVVNSINHRYDADAFLRSLPLERVAYAHIAGHYHEAEDLRVDTHGAPVEAPAWQLLETFYQLSGPVPTLLERDFNLPPIPELLAEVGQIRRYQHQAQPELAPA</sequence>
<dbReference type="Gene3D" id="3.20.20.150">
    <property type="entry name" value="Divalent-metal-dependent TIM barrel enzymes"/>
    <property type="match status" value="1"/>
</dbReference>
<accession>A0A9X2HV72</accession>
<proteinExistence type="inferred from homology"/>
<dbReference type="HAMAP" id="MF_00697">
    <property type="entry name" value="UPF0276"/>
    <property type="match status" value="1"/>
</dbReference>
<dbReference type="PANTHER" id="PTHR42194">
    <property type="entry name" value="UPF0276 PROTEIN HI_1600"/>
    <property type="match status" value="1"/>
</dbReference>
<gene>
    <name evidence="2" type="ORF">M6D89_06920</name>
</gene>
<evidence type="ECO:0000313" key="3">
    <source>
        <dbReference type="Proteomes" id="UP001139319"/>
    </source>
</evidence>
<dbReference type="Pfam" id="PF05114">
    <property type="entry name" value="MbnB_TglH_ChrH"/>
    <property type="match status" value="1"/>
</dbReference>
<dbReference type="EMBL" id="JAMFTH010000001">
    <property type="protein sequence ID" value="MCP8899028.1"/>
    <property type="molecule type" value="Genomic_DNA"/>
</dbReference>
<dbReference type="Proteomes" id="UP001139319">
    <property type="component" value="Unassembled WGS sequence"/>
</dbReference>
<comment type="caution">
    <text evidence="2">The sequence shown here is derived from an EMBL/GenBank/DDBJ whole genome shotgun (WGS) entry which is preliminary data.</text>
</comment>
<protein>
    <recommendedName>
        <fullName evidence="1">UPF0276 protein M6D89_06920</fullName>
    </recommendedName>
</protein>